<name>A0A2P2QPE1_RHIMU</name>
<accession>A0A2P2QPE1</accession>
<proteinExistence type="predicted"/>
<reference evidence="1" key="1">
    <citation type="submission" date="2018-02" db="EMBL/GenBank/DDBJ databases">
        <title>Rhizophora mucronata_Transcriptome.</title>
        <authorList>
            <person name="Meera S.P."/>
            <person name="Sreeshan A."/>
            <person name="Augustine A."/>
        </authorList>
    </citation>
    <scope>NUCLEOTIDE SEQUENCE</scope>
    <source>
        <tissue evidence="1">Leaf</tissue>
    </source>
</reference>
<evidence type="ECO:0000313" key="1">
    <source>
        <dbReference type="EMBL" id="MBX68906.1"/>
    </source>
</evidence>
<sequence>MGKKGMNNLHRIHNTIHLILHPRIRHHRIW</sequence>
<organism evidence="1">
    <name type="scientific">Rhizophora mucronata</name>
    <name type="common">Asiatic mangrove</name>
    <dbReference type="NCBI Taxonomy" id="61149"/>
    <lineage>
        <taxon>Eukaryota</taxon>
        <taxon>Viridiplantae</taxon>
        <taxon>Streptophyta</taxon>
        <taxon>Embryophyta</taxon>
        <taxon>Tracheophyta</taxon>
        <taxon>Spermatophyta</taxon>
        <taxon>Magnoliopsida</taxon>
        <taxon>eudicotyledons</taxon>
        <taxon>Gunneridae</taxon>
        <taxon>Pentapetalae</taxon>
        <taxon>rosids</taxon>
        <taxon>fabids</taxon>
        <taxon>Malpighiales</taxon>
        <taxon>Rhizophoraceae</taxon>
        <taxon>Rhizophora</taxon>
    </lineage>
</organism>
<dbReference type="EMBL" id="GGEC01088422">
    <property type="protein sequence ID" value="MBX68906.1"/>
    <property type="molecule type" value="Transcribed_RNA"/>
</dbReference>
<protein>
    <submittedName>
        <fullName evidence="1">Uncharacterized protein</fullName>
    </submittedName>
</protein>
<dbReference type="AlphaFoldDB" id="A0A2P2QPE1"/>